<dbReference type="SUPFAM" id="SSF46458">
    <property type="entry name" value="Globin-like"/>
    <property type="match status" value="1"/>
</dbReference>
<dbReference type="Gene3D" id="1.10.490.10">
    <property type="entry name" value="Globins"/>
    <property type="match status" value="1"/>
</dbReference>
<evidence type="ECO:0000259" key="9">
    <source>
        <dbReference type="Pfam" id="PF00042"/>
    </source>
</evidence>
<dbReference type="GO" id="GO:0005344">
    <property type="term" value="F:oxygen carrier activity"/>
    <property type="evidence" value="ECO:0007669"/>
    <property type="project" value="UniProtKB-KW"/>
</dbReference>
<dbReference type="EMBL" id="PZQS01000008">
    <property type="protein sequence ID" value="PVD25642.1"/>
    <property type="molecule type" value="Genomic_DNA"/>
</dbReference>
<reference evidence="10 11" key="1">
    <citation type="submission" date="2018-04" db="EMBL/GenBank/DDBJ databases">
        <title>The genome of golden apple snail Pomacea canaliculata provides insight into stress tolerance and invasive adaptation.</title>
        <authorList>
            <person name="Liu C."/>
            <person name="Liu B."/>
            <person name="Ren Y."/>
            <person name="Zhang Y."/>
            <person name="Wang H."/>
            <person name="Li S."/>
            <person name="Jiang F."/>
            <person name="Yin L."/>
            <person name="Zhang G."/>
            <person name="Qian W."/>
            <person name="Fan W."/>
        </authorList>
    </citation>
    <scope>NUCLEOTIDE SEQUENCE [LARGE SCALE GENOMIC DNA]</scope>
    <source>
        <strain evidence="10">SZHN2017</strain>
        <tissue evidence="10">Muscle</tissue>
    </source>
</reference>
<feature type="domain" description="Globin" evidence="9">
    <location>
        <begin position="22"/>
        <end position="97"/>
    </location>
</feature>
<comment type="caution">
    <text evidence="10">The sequence shown here is derived from an EMBL/GenBank/DDBJ whole genome shotgun (WGS) entry which is preliminary data.</text>
</comment>
<keyword evidence="11" id="KW-1185">Reference proteome</keyword>
<evidence type="ECO:0000313" key="11">
    <source>
        <dbReference type="Proteomes" id="UP000245119"/>
    </source>
</evidence>
<evidence type="ECO:0000313" key="10">
    <source>
        <dbReference type="EMBL" id="PVD25642.1"/>
    </source>
</evidence>
<dbReference type="GO" id="GO:0020037">
    <property type="term" value="F:heme binding"/>
    <property type="evidence" value="ECO:0007669"/>
    <property type="project" value="InterPro"/>
</dbReference>
<dbReference type="GO" id="GO:0046872">
    <property type="term" value="F:metal ion binding"/>
    <property type="evidence" value="ECO:0007669"/>
    <property type="project" value="UniProtKB-KW"/>
</dbReference>
<dbReference type="Pfam" id="PF00042">
    <property type="entry name" value="Globin"/>
    <property type="match status" value="1"/>
</dbReference>
<dbReference type="OrthoDB" id="436496at2759"/>
<evidence type="ECO:0000256" key="8">
    <source>
        <dbReference type="RuleBase" id="RU000356"/>
    </source>
</evidence>
<dbReference type="InterPro" id="IPR012292">
    <property type="entry name" value="Globin/Proto"/>
</dbReference>
<proteinExistence type="inferred from homology"/>
<evidence type="ECO:0000256" key="7">
    <source>
        <dbReference type="ARBA" id="ARBA00030087"/>
    </source>
</evidence>
<keyword evidence="4" id="KW-0479">Metal-binding</keyword>
<keyword evidence="3 8" id="KW-0349">Heme</keyword>
<organism evidence="10 11">
    <name type="scientific">Pomacea canaliculata</name>
    <name type="common">Golden apple snail</name>
    <dbReference type="NCBI Taxonomy" id="400727"/>
    <lineage>
        <taxon>Eukaryota</taxon>
        <taxon>Metazoa</taxon>
        <taxon>Spiralia</taxon>
        <taxon>Lophotrochozoa</taxon>
        <taxon>Mollusca</taxon>
        <taxon>Gastropoda</taxon>
        <taxon>Caenogastropoda</taxon>
        <taxon>Architaenioglossa</taxon>
        <taxon>Ampullarioidea</taxon>
        <taxon>Ampullariidae</taxon>
        <taxon>Pomacea</taxon>
    </lineage>
</organism>
<dbReference type="AlphaFoldDB" id="A0A2T7NWV5"/>
<dbReference type="GO" id="GO:0019825">
    <property type="term" value="F:oxygen binding"/>
    <property type="evidence" value="ECO:0007669"/>
    <property type="project" value="InterPro"/>
</dbReference>
<dbReference type="STRING" id="400727.A0A2T7NWV5"/>
<sequence length="114" mass="12766">MDEDGGSARRKSSRVVVQASQTEPDLKRLFPKIVRLNEVSQLEMDVDRDMLQRHAVTVMEGLGAAVESLEDSDFLNSVLISIGQTHVRRSVKPQMLKVRASEADDCDLGKDEKR</sequence>
<evidence type="ECO:0000256" key="4">
    <source>
        <dbReference type="ARBA" id="ARBA00022723"/>
    </source>
</evidence>
<keyword evidence="6" id="KW-0514">Muscle protein</keyword>
<evidence type="ECO:0000256" key="1">
    <source>
        <dbReference type="ARBA" id="ARBA00013895"/>
    </source>
</evidence>
<dbReference type="InterPro" id="IPR009050">
    <property type="entry name" value="Globin-like_sf"/>
</dbReference>
<comment type="similarity">
    <text evidence="8">Belongs to the globin family.</text>
</comment>
<evidence type="ECO:0000256" key="5">
    <source>
        <dbReference type="ARBA" id="ARBA00023004"/>
    </source>
</evidence>
<keyword evidence="5" id="KW-0408">Iron</keyword>
<accession>A0A2T7NWV5</accession>
<keyword evidence="2 8" id="KW-0813">Transport</keyword>
<name>A0A2T7NWV5_POMCA</name>
<gene>
    <name evidence="10" type="ORF">C0Q70_13301</name>
</gene>
<dbReference type="InterPro" id="IPR044399">
    <property type="entry name" value="Mb-like_M"/>
</dbReference>
<protein>
    <recommendedName>
        <fullName evidence="1">Globin</fullName>
    </recommendedName>
    <alternativeName>
        <fullName evidence="7">Myoglobin</fullName>
    </alternativeName>
</protein>
<dbReference type="InterPro" id="IPR000971">
    <property type="entry name" value="Globin"/>
</dbReference>
<evidence type="ECO:0000256" key="2">
    <source>
        <dbReference type="ARBA" id="ARBA00022448"/>
    </source>
</evidence>
<evidence type="ECO:0000256" key="3">
    <source>
        <dbReference type="ARBA" id="ARBA00022617"/>
    </source>
</evidence>
<keyword evidence="8" id="KW-0561">Oxygen transport</keyword>
<dbReference type="Proteomes" id="UP000245119">
    <property type="component" value="Linkage Group LG8"/>
</dbReference>
<dbReference type="CDD" id="cd01040">
    <property type="entry name" value="Mb-like"/>
    <property type="match status" value="1"/>
</dbReference>
<evidence type="ECO:0000256" key="6">
    <source>
        <dbReference type="ARBA" id="ARBA00023179"/>
    </source>
</evidence>